<keyword evidence="1" id="KW-0812">Transmembrane</keyword>
<protein>
    <submittedName>
        <fullName evidence="2">Uncharacterized protein</fullName>
    </submittedName>
</protein>
<sequence length="103" mass="11758">MTFAYAPPRNADSMRVWLAKVNDIILNGEKILRPYAHYNTPDAFTLYHLPVIQIGDGQLFQLSILACFSSILIILIKISQSYNNNKIIFVNLCLLLFVFNPLI</sequence>
<gene>
    <name evidence="2" type="ORF">METZ01_LOCUS488646</name>
</gene>
<evidence type="ECO:0000256" key="1">
    <source>
        <dbReference type="SAM" id="Phobius"/>
    </source>
</evidence>
<feature type="transmembrane region" description="Helical" evidence="1">
    <location>
        <begin position="59"/>
        <end position="78"/>
    </location>
</feature>
<name>A0A383CU95_9ZZZZ</name>
<organism evidence="2">
    <name type="scientific">marine metagenome</name>
    <dbReference type="NCBI Taxonomy" id="408172"/>
    <lineage>
        <taxon>unclassified sequences</taxon>
        <taxon>metagenomes</taxon>
        <taxon>ecological metagenomes</taxon>
    </lineage>
</organism>
<keyword evidence="1" id="KW-1133">Transmembrane helix</keyword>
<dbReference type="EMBL" id="UINC01211760">
    <property type="protein sequence ID" value="SVE35792.1"/>
    <property type="molecule type" value="Genomic_DNA"/>
</dbReference>
<keyword evidence="1" id="KW-0472">Membrane</keyword>
<evidence type="ECO:0000313" key="2">
    <source>
        <dbReference type="EMBL" id="SVE35792.1"/>
    </source>
</evidence>
<reference evidence="2" key="1">
    <citation type="submission" date="2018-05" db="EMBL/GenBank/DDBJ databases">
        <authorList>
            <person name="Lanie J.A."/>
            <person name="Ng W.-L."/>
            <person name="Kazmierczak K.M."/>
            <person name="Andrzejewski T.M."/>
            <person name="Davidsen T.M."/>
            <person name="Wayne K.J."/>
            <person name="Tettelin H."/>
            <person name="Glass J.I."/>
            <person name="Rusch D."/>
            <person name="Podicherti R."/>
            <person name="Tsui H.-C.T."/>
            <person name="Winkler M.E."/>
        </authorList>
    </citation>
    <scope>NUCLEOTIDE SEQUENCE</scope>
</reference>
<feature type="non-terminal residue" evidence="2">
    <location>
        <position position="103"/>
    </location>
</feature>
<proteinExistence type="predicted"/>
<dbReference type="AlphaFoldDB" id="A0A383CU95"/>
<accession>A0A383CU95</accession>